<name>A0ACC1IRF8_9FUNG</name>
<accession>A0ACC1IRF8</accession>
<protein>
    <submittedName>
        <fullName evidence="1">Uncharacterized protein</fullName>
    </submittedName>
</protein>
<reference evidence="1" key="1">
    <citation type="submission" date="2022-07" db="EMBL/GenBank/DDBJ databases">
        <title>Phylogenomic reconstructions and comparative analyses of Kickxellomycotina fungi.</title>
        <authorList>
            <person name="Reynolds N.K."/>
            <person name="Stajich J.E."/>
            <person name="Barry K."/>
            <person name="Grigoriev I.V."/>
            <person name="Crous P."/>
            <person name="Smith M.E."/>
        </authorList>
    </citation>
    <scope>NUCLEOTIDE SEQUENCE</scope>
    <source>
        <strain evidence="1">Benny 63K</strain>
    </source>
</reference>
<gene>
    <name evidence="1" type="ORF">LPJ66_002108</name>
</gene>
<proteinExistence type="predicted"/>
<feature type="non-terminal residue" evidence="1">
    <location>
        <position position="1"/>
    </location>
</feature>
<organism evidence="1 2">
    <name type="scientific">Kickxella alabastrina</name>
    <dbReference type="NCBI Taxonomy" id="61397"/>
    <lineage>
        <taxon>Eukaryota</taxon>
        <taxon>Fungi</taxon>
        <taxon>Fungi incertae sedis</taxon>
        <taxon>Zoopagomycota</taxon>
        <taxon>Kickxellomycotina</taxon>
        <taxon>Kickxellomycetes</taxon>
        <taxon>Kickxellales</taxon>
        <taxon>Kickxellaceae</taxon>
        <taxon>Kickxella</taxon>
    </lineage>
</organism>
<dbReference type="Proteomes" id="UP001150581">
    <property type="component" value="Unassembled WGS sequence"/>
</dbReference>
<comment type="caution">
    <text evidence="1">The sequence shown here is derived from an EMBL/GenBank/DDBJ whole genome shotgun (WGS) entry which is preliminary data.</text>
</comment>
<sequence>QGGSNHFEGGNEQRTLGASINIPMSPQLAARPDTYFAHSQQQQQQQSSIQLPLPPLSLSQQSTSRHSAATAGSAAIGVGIAGGSSSGGSRRASSPVPLVSDAPRLFTSDRQLPSLAELASSAHPTDSFRFARQQQQSQQQHTQSYSPLNH</sequence>
<keyword evidence="2" id="KW-1185">Reference proteome</keyword>
<evidence type="ECO:0000313" key="2">
    <source>
        <dbReference type="Proteomes" id="UP001150581"/>
    </source>
</evidence>
<dbReference type="EMBL" id="JANBPG010000153">
    <property type="protein sequence ID" value="KAJ1899428.1"/>
    <property type="molecule type" value="Genomic_DNA"/>
</dbReference>
<evidence type="ECO:0000313" key="1">
    <source>
        <dbReference type="EMBL" id="KAJ1899428.1"/>
    </source>
</evidence>